<evidence type="ECO:0000256" key="1">
    <source>
        <dbReference type="SAM" id="MobiDB-lite"/>
    </source>
</evidence>
<dbReference type="EMBL" id="QJRY01000011">
    <property type="protein sequence ID" value="PYB70079.1"/>
    <property type="molecule type" value="Genomic_DNA"/>
</dbReference>
<dbReference type="RefSeq" id="WP_110793904.1">
    <property type="nucleotide sequence ID" value="NZ_QJRY01000011.1"/>
</dbReference>
<feature type="compositionally biased region" description="Low complexity" evidence="1">
    <location>
        <begin position="190"/>
        <end position="207"/>
    </location>
</feature>
<sequence>MIGPVSAPTNLYQQPQESRTQAETRTTGRAPVAAGVEPYPASAAGSIAGNLNMMLLSAPERMSQNLVVLTEVLAAALKMKQEPGEPLTAFAARLIEAITTLAPAERQKLKVMLSDAFAGLQLRTLLQALHNPQGPEAATLAIYLELYRQKDRDPGARAVISSYRQNGGMSLGQPPRDARAAGQQASQAVPMPARPSSQSPASLSSQMTPAAVEISATRAPPAAVRRAGEQDGRHATGEPSRGGEQASANDGSDNLRVLRQMRDRLNASAEPAQTDRIPVSARKAADPAAAFMANAQPGATRSTGPASPTMAPSLTSPPNAQVEPHEPDGKPEAGSPTLQQTLSTLPSELLDDMAESDLIRTLLALYGSEVETDVVDRALDALMPSEPEETDAKRLPSQTTPPAETLADDSEAPALDRPIQWEERLALGASTLPSHQGEAARRADVGDGLPLAFVNYVIDSEVETKSASPVRRDAHEEEHPDEAADEEPSSDEDAAEDPPDQDTETLVFEGDASGPDDRIDLGLAAPQLDAADARPALPHPDEDPAQALYRRLSDFA</sequence>
<gene>
    <name evidence="2" type="ORF">DMY87_22650</name>
</gene>
<keyword evidence="3" id="KW-1185">Reference proteome</keyword>
<accession>A0ABX5NPX0</accession>
<name>A0ABX5NPX0_9HYPH</name>
<evidence type="ECO:0008006" key="4">
    <source>
        <dbReference type="Google" id="ProtNLM"/>
    </source>
</evidence>
<feature type="region of interest" description="Disordered" evidence="1">
    <location>
        <begin position="385"/>
        <end position="413"/>
    </location>
</feature>
<feature type="compositionally biased region" description="Polar residues" evidence="1">
    <location>
        <begin position="7"/>
        <end position="27"/>
    </location>
</feature>
<organism evidence="2 3">
    <name type="scientific">Rhizobium wuzhouense</name>
    <dbReference type="NCBI Taxonomy" id="1986026"/>
    <lineage>
        <taxon>Bacteria</taxon>
        <taxon>Pseudomonadati</taxon>
        <taxon>Pseudomonadota</taxon>
        <taxon>Alphaproteobacteria</taxon>
        <taxon>Hyphomicrobiales</taxon>
        <taxon>Rhizobiaceae</taxon>
        <taxon>Rhizobium/Agrobacterium group</taxon>
        <taxon>Rhizobium</taxon>
    </lineage>
</organism>
<feature type="compositionally biased region" description="Acidic residues" evidence="1">
    <location>
        <begin position="483"/>
        <end position="503"/>
    </location>
</feature>
<evidence type="ECO:0000313" key="3">
    <source>
        <dbReference type="Proteomes" id="UP000247536"/>
    </source>
</evidence>
<comment type="caution">
    <text evidence="2">The sequence shown here is derived from an EMBL/GenBank/DDBJ whole genome shotgun (WGS) entry which is preliminary data.</text>
</comment>
<evidence type="ECO:0000313" key="2">
    <source>
        <dbReference type="EMBL" id="PYB70079.1"/>
    </source>
</evidence>
<feature type="region of interest" description="Disordered" evidence="1">
    <location>
        <begin position="165"/>
        <end position="253"/>
    </location>
</feature>
<feature type="compositionally biased region" description="Basic and acidic residues" evidence="1">
    <location>
        <begin position="470"/>
        <end position="482"/>
    </location>
</feature>
<feature type="compositionally biased region" description="Polar residues" evidence="1">
    <location>
        <begin position="300"/>
        <end position="319"/>
    </location>
</feature>
<feature type="region of interest" description="Disordered" evidence="1">
    <location>
        <begin position="295"/>
        <end position="338"/>
    </location>
</feature>
<feature type="compositionally biased region" description="Basic and acidic residues" evidence="1">
    <location>
        <begin position="226"/>
        <end position="236"/>
    </location>
</feature>
<feature type="region of interest" description="Disordered" evidence="1">
    <location>
        <begin position="463"/>
        <end position="546"/>
    </location>
</feature>
<dbReference type="Proteomes" id="UP000247536">
    <property type="component" value="Unassembled WGS sequence"/>
</dbReference>
<feature type="compositionally biased region" description="Low complexity" evidence="1">
    <location>
        <begin position="216"/>
        <end position="225"/>
    </location>
</feature>
<feature type="region of interest" description="Disordered" evidence="1">
    <location>
        <begin position="1"/>
        <end position="30"/>
    </location>
</feature>
<protein>
    <recommendedName>
        <fullName evidence="4">DUF2336 domain-containing protein</fullName>
    </recommendedName>
</protein>
<reference evidence="2 3" key="1">
    <citation type="submission" date="2018-06" db="EMBL/GenBank/DDBJ databases">
        <title>Rhizobium wuzhouense sp. nov., isolated from roots of Oryza officinalis.</title>
        <authorList>
            <person name="Yuan T."/>
        </authorList>
    </citation>
    <scope>NUCLEOTIDE SEQUENCE [LARGE SCALE GENOMIC DNA]</scope>
    <source>
        <strain evidence="2 3">W44</strain>
    </source>
</reference>
<proteinExistence type="predicted"/>